<evidence type="ECO:0000313" key="11">
    <source>
        <dbReference type="EMBL" id="PVD26235.1"/>
    </source>
</evidence>
<dbReference type="Pfam" id="PF17771">
    <property type="entry name" value="ADAMTS_CR_2"/>
    <property type="match status" value="1"/>
</dbReference>
<evidence type="ECO:0000256" key="8">
    <source>
        <dbReference type="PROSITE-ProRule" id="PRU00276"/>
    </source>
</evidence>
<dbReference type="AlphaFoldDB" id="A0A2T7NYI0"/>
<dbReference type="EMBL" id="PZQS01000008">
    <property type="protein sequence ID" value="PVD26235.1"/>
    <property type="molecule type" value="Genomic_DNA"/>
</dbReference>
<feature type="binding site" evidence="8">
    <location>
        <position position="56"/>
    </location>
    <ligand>
        <name>Zn(2+)</name>
        <dbReference type="ChEBI" id="CHEBI:29105"/>
        <note>catalytic</note>
    </ligand>
</feature>
<dbReference type="PANTHER" id="PTHR45702">
    <property type="entry name" value="ADAM10/ADAM17 METALLOPEPTIDASE FAMILY MEMBER"/>
    <property type="match status" value="1"/>
</dbReference>
<evidence type="ECO:0000256" key="3">
    <source>
        <dbReference type="ARBA" id="ARBA00022801"/>
    </source>
</evidence>
<dbReference type="InterPro" id="IPR001590">
    <property type="entry name" value="Peptidase_M12B"/>
</dbReference>
<keyword evidence="7" id="KW-0325">Glycoprotein</keyword>
<dbReference type="GO" id="GO:0005886">
    <property type="term" value="C:plasma membrane"/>
    <property type="evidence" value="ECO:0007669"/>
    <property type="project" value="TreeGrafter"/>
</dbReference>
<feature type="active site" evidence="8">
    <location>
        <position position="47"/>
    </location>
</feature>
<dbReference type="InterPro" id="IPR041645">
    <property type="entry name" value="ADAMTS_CR_2"/>
</dbReference>
<proteinExistence type="predicted"/>
<keyword evidence="5" id="KW-0482">Metalloprotease</keyword>
<feature type="binding site" evidence="8">
    <location>
        <position position="50"/>
    </location>
    <ligand>
        <name>Zn(2+)</name>
        <dbReference type="ChEBI" id="CHEBI:29105"/>
        <note>catalytic</note>
    </ligand>
</feature>
<evidence type="ECO:0000256" key="1">
    <source>
        <dbReference type="ARBA" id="ARBA00022670"/>
    </source>
</evidence>
<comment type="caution">
    <text evidence="11">The sequence shown here is derived from an EMBL/GenBank/DDBJ whole genome shotgun (WGS) entry which is preliminary data.</text>
</comment>
<dbReference type="InterPro" id="IPR051489">
    <property type="entry name" value="ADAM_Metalloproteinase"/>
</dbReference>
<evidence type="ECO:0000256" key="6">
    <source>
        <dbReference type="ARBA" id="ARBA00023157"/>
    </source>
</evidence>
<protein>
    <recommendedName>
        <fullName evidence="10">Peptidase M12B domain-containing protein</fullName>
    </recommendedName>
</protein>
<reference evidence="11 12" key="1">
    <citation type="submission" date="2018-04" db="EMBL/GenBank/DDBJ databases">
        <title>The genome of golden apple snail Pomacea canaliculata provides insight into stress tolerance and invasive adaptation.</title>
        <authorList>
            <person name="Liu C."/>
            <person name="Liu B."/>
            <person name="Ren Y."/>
            <person name="Zhang Y."/>
            <person name="Wang H."/>
            <person name="Li S."/>
            <person name="Jiang F."/>
            <person name="Yin L."/>
            <person name="Zhang G."/>
            <person name="Qian W."/>
            <person name="Fan W."/>
        </authorList>
    </citation>
    <scope>NUCLEOTIDE SEQUENCE [LARGE SCALE GENOMIC DNA]</scope>
    <source>
        <strain evidence="11">SZHN2017</strain>
        <tissue evidence="11">Muscle</tissue>
    </source>
</reference>
<evidence type="ECO:0000313" key="12">
    <source>
        <dbReference type="Proteomes" id="UP000245119"/>
    </source>
</evidence>
<evidence type="ECO:0000256" key="4">
    <source>
        <dbReference type="ARBA" id="ARBA00022833"/>
    </source>
</evidence>
<dbReference type="Proteomes" id="UP000245119">
    <property type="component" value="Linkage Group LG8"/>
</dbReference>
<dbReference type="SUPFAM" id="SSF55486">
    <property type="entry name" value="Metalloproteases ('zincins'), catalytic domain"/>
    <property type="match status" value="1"/>
</dbReference>
<dbReference type="OrthoDB" id="10035764at2759"/>
<feature type="region of interest" description="Disordered" evidence="9">
    <location>
        <begin position="285"/>
        <end position="306"/>
    </location>
</feature>
<keyword evidence="4 8" id="KW-0862">Zinc</keyword>
<feature type="binding site" evidence="8">
    <location>
        <position position="46"/>
    </location>
    <ligand>
        <name>Zn(2+)</name>
        <dbReference type="ChEBI" id="CHEBI:29105"/>
        <note>catalytic</note>
    </ligand>
</feature>
<dbReference type="GO" id="GO:0004222">
    <property type="term" value="F:metalloendopeptidase activity"/>
    <property type="evidence" value="ECO:0007669"/>
    <property type="project" value="InterPro"/>
</dbReference>
<keyword evidence="6" id="KW-1015">Disulfide bond</keyword>
<organism evidence="11 12">
    <name type="scientific">Pomacea canaliculata</name>
    <name type="common">Golden apple snail</name>
    <dbReference type="NCBI Taxonomy" id="400727"/>
    <lineage>
        <taxon>Eukaryota</taxon>
        <taxon>Metazoa</taxon>
        <taxon>Spiralia</taxon>
        <taxon>Lophotrochozoa</taxon>
        <taxon>Mollusca</taxon>
        <taxon>Gastropoda</taxon>
        <taxon>Caenogastropoda</taxon>
        <taxon>Architaenioglossa</taxon>
        <taxon>Ampullarioidea</taxon>
        <taxon>Ampullariidae</taxon>
        <taxon>Pomacea</taxon>
    </lineage>
</organism>
<dbReference type="Gene3D" id="3.40.1620.60">
    <property type="match status" value="1"/>
</dbReference>
<evidence type="ECO:0000256" key="7">
    <source>
        <dbReference type="ARBA" id="ARBA00023180"/>
    </source>
</evidence>
<dbReference type="Pfam" id="PF13574">
    <property type="entry name" value="Reprolysin_2"/>
    <property type="match status" value="1"/>
</dbReference>
<gene>
    <name evidence="11" type="ORF">C0Q70_13905</name>
</gene>
<dbReference type="PANTHER" id="PTHR45702:SF2">
    <property type="entry name" value="KUZBANIAN, ISOFORM A"/>
    <property type="match status" value="1"/>
</dbReference>
<dbReference type="GO" id="GO:0006509">
    <property type="term" value="P:membrane protein ectodomain proteolysis"/>
    <property type="evidence" value="ECO:0007669"/>
    <property type="project" value="TreeGrafter"/>
</dbReference>
<feature type="domain" description="Peptidase M12B" evidence="10">
    <location>
        <begin position="1"/>
        <end position="114"/>
    </location>
</feature>
<evidence type="ECO:0000256" key="5">
    <source>
        <dbReference type="ARBA" id="ARBA00023049"/>
    </source>
</evidence>
<evidence type="ECO:0000256" key="2">
    <source>
        <dbReference type="ARBA" id="ARBA00022723"/>
    </source>
</evidence>
<feature type="compositionally biased region" description="Polar residues" evidence="9">
    <location>
        <begin position="229"/>
        <end position="238"/>
    </location>
</feature>
<dbReference type="InterPro" id="IPR024079">
    <property type="entry name" value="MetalloPept_cat_dom_sf"/>
</dbReference>
<evidence type="ECO:0000259" key="10">
    <source>
        <dbReference type="PROSITE" id="PS50215"/>
    </source>
</evidence>
<feature type="region of interest" description="Disordered" evidence="9">
    <location>
        <begin position="224"/>
        <end position="249"/>
    </location>
</feature>
<dbReference type="Gene3D" id="3.40.390.10">
    <property type="entry name" value="Collagenase (Catalytic Domain)"/>
    <property type="match status" value="1"/>
</dbReference>
<dbReference type="GO" id="GO:0046872">
    <property type="term" value="F:metal ion binding"/>
    <property type="evidence" value="ECO:0007669"/>
    <property type="project" value="UniProtKB-KW"/>
</dbReference>
<evidence type="ECO:0000256" key="9">
    <source>
        <dbReference type="SAM" id="MobiDB-lite"/>
    </source>
</evidence>
<keyword evidence="1" id="KW-0645">Protease</keyword>
<name>A0A2T7NYI0_POMCA</name>
<dbReference type="PROSITE" id="PS50215">
    <property type="entry name" value="ADAM_MEPRO"/>
    <property type="match status" value="1"/>
</dbReference>
<feature type="compositionally biased region" description="Basic residues" evidence="9">
    <location>
        <begin position="285"/>
        <end position="303"/>
    </location>
</feature>
<keyword evidence="3" id="KW-0378">Hydrolase</keyword>
<comment type="caution">
    <text evidence="8">Lacks conserved residue(s) required for the propagation of feature annotation.</text>
</comment>
<keyword evidence="2 8" id="KW-0479">Metal-binding</keyword>
<keyword evidence="12" id="KW-1185">Reference proteome</keyword>
<sequence length="354" mass="38819">MEAHSRQSKQATSKAYMASICDIQNGFSISIVADEGDFQCIKIAAHELGHSLGALHDGDPGADACSPQGNYIMAPYSGNSPDKLRNAFRFSPCSISWMYTTLRSEKADCVRDKANVFYSYDLAKAPPGLIISLDQHCQMVYGPKATFCRHDAKVKEVVCGQLWCRHPDMSNACRTNSYLSALPGTRCGDGKSCHLGECLPDAIIRQANNERRDFSGMSTETFDSIPRTLHSSAPTQHQTSERGRGSVATDPLLGNANVIPSLPQPVISGRVGRPIRPEIIQARRRHTPVRTERRRPGKSRRKGTSCTCTTRGEQADANMVYCRGLVTLNPGACKRRDVRNYCCRTCSTLTASGI</sequence>
<accession>A0A2T7NYI0</accession>